<dbReference type="AlphaFoldDB" id="A0A8J2LAU4"/>
<reference evidence="2" key="1">
    <citation type="submission" date="2021-06" db="EMBL/GenBank/DDBJ databases">
        <authorList>
            <person name="Hodson N. C."/>
            <person name="Mongue J. A."/>
            <person name="Jaron S. K."/>
        </authorList>
    </citation>
    <scope>NUCLEOTIDE SEQUENCE</scope>
</reference>
<sequence>MNRIYRVVFVLVLWIGCSAWTSGSEDTKSVIVAPLFPEQQPENLKTIQTRGTVYVCKIVGGNEGLCTDTESTCVNQGGTTTGHCFYNYTYEGVCCSGLRPNALLAKEAPTVPPAPTIPTSAAQDWPGFPTFGY</sequence>
<evidence type="ECO:0000256" key="1">
    <source>
        <dbReference type="SAM" id="SignalP"/>
    </source>
</evidence>
<keyword evidence="1" id="KW-0732">Signal</keyword>
<feature type="chain" id="PRO_5035309976" evidence="1">
    <location>
        <begin position="20"/>
        <end position="133"/>
    </location>
</feature>
<dbReference type="PROSITE" id="PS51257">
    <property type="entry name" value="PROKAR_LIPOPROTEIN"/>
    <property type="match status" value="1"/>
</dbReference>
<comment type="caution">
    <text evidence="2">The sequence shown here is derived from an EMBL/GenBank/DDBJ whole genome shotgun (WGS) entry which is preliminary data.</text>
</comment>
<feature type="signal peptide" evidence="1">
    <location>
        <begin position="1"/>
        <end position="19"/>
    </location>
</feature>
<proteinExistence type="predicted"/>
<evidence type="ECO:0000313" key="2">
    <source>
        <dbReference type="EMBL" id="CAG7829449.1"/>
    </source>
</evidence>
<keyword evidence="3" id="KW-1185">Reference proteome</keyword>
<evidence type="ECO:0000313" key="3">
    <source>
        <dbReference type="Proteomes" id="UP000708208"/>
    </source>
</evidence>
<dbReference type="Proteomes" id="UP000708208">
    <property type="component" value="Unassembled WGS sequence"/>
</dbReference>
<organism evidence="2 3">
    <name type="scientific">Allacma fusca</name>
    <dbReference type="NCBI Taxonomy" id="39272"/>
    <lineage>
        <taxon>Eukaryota</taxon>
        <taxon>Metazoa</taxon>
        <taxon>Ecdysozoa</taxon>
        <taxon>Arthropoda</taxon>
        <taxon>Hexapoda</taxon>
        <taxon>Collembola</taxon>
        <taxon>Symphypleona</taxon>
        <taxon>Sminthuridae</taxon>
        <taxon>Allacma</taxon>
    </lineage>
</organism>
<gene>
    <name evidence="2" type="ORF">AFUS01_LOCUS39311</name>
</gene>
<name>A0A8J2LAU4_9HEXA</name>
<protein>
    <submittedName>
        <fullName evidence="2">Uncharacterized protein</fullName>
    </submittedName>
</protein>
<dbReference type="EMBL" id="CAJVCH010551503">
    <property type="protein sequence ID" value="CAG7829449.1"/>
    <property type="molecule type" value="Genomic_DNA"/>
</dbReference>
<accession>A0A8J2LAU4</accession>